<evidence type="ECO:0000256" key="4">
    <source>
        <dbReference type="ARBA" id="ARBA00022737"/>
    </source>
</evidence>
<evidence type="ECO:0000256" key="3">
    <source>
        <dbReference type="ARBA" id="ARBA00022692"/>
    </source>
</evidence>
<dbReference type="PANTHER" id="PTHR23284:SF0">
    <property type="entry name" value="PROLACTIN REGULATORY ELEMENT-BINDING PROTEIN"/>
    <property type="match status" value="1"/>
</dbReference>
<comment type="similarity">
    <text evidence="10">Belongs to the WD repeat SEC12 family.</text>
</comment>
<feature type="transmembrane region" description="Helical" evidence="10">
    <location>
        <begin position="320"/>
        <end position="341"/>
    </location>
</feature>
<dbReference type="GO" id="GO:0006888">
    <property type="term" value="P:endoplasmic reticulum to Golgi vesicle-mediated transport"/>
    <property type="evidence" value="ECO:0007669"/>
    <property type="project" value="UniProtKB-UniRule"/>
</dbReference>
<keyword evidence="9 10" id="KW-0472">Membrane</keyword>
<keyword evidence="4 10" id="KW-0677">Repeat</keyword>
<feature type="domain" description="DUF1899" evidence="11">
    <location>
        <begin position="90"/>
        <end position="139"/>
    </location>
</feature>
<dbReference type="GO" id="GO:0003400">
    <property type="term" value="P:regulation of COPII vesicle coating"/>
    <property type="evidence" value="ECO:0007669"/>
    <property type="project" value="UniProtKB-UniRule"/>
</dbReference>
<dbReference type="GeneID" id="36517211"/>
<evidence type="ECO:0000256" key="1">
    <source>
        <dbReference type="ARBA" id="ARBA00022448"/>
    </source>
</evidence>
<comment type="subcellular location">
    <subcellularLocation>
        <location evidence="10">Endoplasmic reticulum membrane</location>
        <topology evidence="10">Single-pass type II membrane protein</topology>
    </subcellularLocation>
    <subcellularLocation>
        <location evidence="10">Golgi apparatus membrane</location>
        <topology evidence="10">Single-pass type II membrane protein</topology>
    </subcellularLocation>
</comment>
<dbReference type="InterPro" id="IPR045260">
    <property type="entry name" value="Sec12-like"/>
</dbReference>
<dbReference type="GO" id="GO:0005789">
    <property type="term" value="C:endoplasmic reticulum membrane"/>
    <property type="evidence" value="ECO:0007669"/>
    <property type="project" value="UniProtKB-SubCell"/>
</dbReference>
<keyword evidence="5 10" id="KW-0256">Endoplasmic reticulum</keyword>
<dbReference type="Pfam" id="PF08953">
    <property type="entry name" value="DUF1899"/>
    <property type="match status" value="1"/>
</dbReference>
<evidence type="ECO:0000256" key="5">
    <source>
        <dbReference type="ARBA" id="ARBA00022824"/>
    </source>
</evidence>
<comment type="function">
    <text evidence="10">Guanine nucleotide-exchange factor (GEF) required for the formation or budding of transport vesicles from the ER.</text>
</comment>
<comment type="caution">
    <text evidence="12">The sequence shown here is derived from an EMBL/GenBank/DDBJ whole genome shotgun (WGS) entry which is preliminary data.</text>
</comment>
<protein>
    <recommendedName>
        <fullName evidence="10">Guanine nucleotide-exchange factor SEC12</fullName>
    </recommendedName>
</protein>
<dbReference type="STRING" id="45607.A0A2T0FLH3"/>
<keyword evidence="13" id="KW-1185">Reference proteome</keyword>
<dbReference type="GO" id="GO:0000139">
    <property type="term" value="C:Golgi membrane"/>
    <property type="evidence" value="ECO:0007669"/>
    <property type="project" value="UniProtKB-SubCell"/>
</dbReference>
<gene>
    <name evidence="12" type="ORF">B9G98_03463</name>
</gene>
<keyword evidence="7 10" id="KW-0653">Protein transport</keyword>
<name>A0A2T0FLH3_9ASCO</name>
<evidence type="ECO:0000256" key="6">
    <source>
        <dbReference type="ARBA" id="ARBA00022892"/>
    </source>
</evidence>
<evidence type="ECO:0000259" key="11">
    <source>
        <dbReference type="Pfam" id="PF08953"/>
    </source>
</evidence>
<dbReference type="EMBL" id="NDIQ01000022">
    <property type="protein sequence ID" value="PRT55843.1"/>
    <property type="molecule type" value="Genomic_DNA"/>
</dbReference>
<dbReference type="Gene3D" id="2.130.10.10">
    <property type="entry name" value="YVTN repeat-like/Quinoprotein amine dehydrogenase"/>
    <property type="match status" value="1"/>
</dbReference>
<evidence type="ECO:0000256" key="9">
    <source>
        <dbReference type="ARBA" id="ARBA00023136"/>
    </source>
</evidence>
<sequence>MTSAGYPLYAAAFFDRTTLVVGGGGGEGRHGIKNKLTSINASTGEVQQEYELPAGEDNPTCLAAAGQRIYVGANRGAKAIEERKNLHLRVFDKNLQEQTAVDALKFTDPAAYQKAIAASEQIVAAVSDCAGGGALQVLESGTLDSLWSQTGDFLDVAISPDNALVAVVDSASLVVYNAVTGKQIAKQASPKGGAKWVRVTFTSNLELIAGANIPNQRARIQQLRIQDDVIKVIRSRSVPGKSLTCLKSTPHAVAVGTAAGDVYLYTSALKSLRNLRGTLKFPVTALAIIEDGEIATVAATSLDGSYSISDVSLNTFSTTIWWVLLSTITIAFIAFISGRLISMDLQYLSFRTLEPAAAPSKYPGDAANADAMSDFEALFVDTNQGDNIS</sequence>
<dbReference type="Proteomes" id="UP000238350">
    <property type="component" value="Unassembled WGS sequence"/>
</dbReference>
<keyword evidence="3 10" id="KW-0812">Transmembrane</keyword>
<dbReference type="GO" id="GO:0005085">
    <property type="term" value="F:guanyl-nucleotide exchange factor activity"/>
    <property type="evidence" value="ECO:0007669"/>
    <property type="project" value="InterPro"/>
</dbReference>
<dbReference type="GO" id="GO:0015031">
    <property type="term" value="P:protein transport"/>
    <property type="evidence" value="ECO:0007669"/>
    <property type="project" value="UniProtKB-KW"/>
</dbReference>
<keyword evidence="6" id="KW-0931">ER-Golgi transport</keyword>
<dbReference type="PANTHER" id="PTHR23284">
    <property type="entry name" value="PROLACTIN REGULATORY ELEMENT BINDING PROTEIN"/>
    <property type="match status" value="1"/>
</dbReference>
<evidence type="ECO:0000256" key="7">
    <source>
        <dbReference type="ARBA" id="ARBA00022927"/>
    </source>
</evidence>
<keyword evidence="1 10" id="KW-0813">Transport</keyword>
<evidence type="ECO:0000256" key="10">
    <source>
        <dbReference type="RuleBase" id="RU369019"/>
    </source>
</evidence>
<evidence type="ECO:0000313" key="13">
    <source>
        <dbReference type="Proteomes" id="UP000238350"/>
    </source>
</evidence>
<keyword evidence="8 10" id="KW-1133">Transmembrane helix</keyword>
<proteinExistence type="inferred from homology"/>
<dbReference type="AlphaFoldDB" id="A0A2T0FLH3"/>
<keyword evidence="2 10" id="KW-0853">WD repeat</keyword>
<dbReference type="InterPro" id="IPR015048">
    <property type="entry name" value="DUF1899"/>
</dbReference>
<evidence type="ECO:0000256" key="8">
    <source>
        <dbReference type="ARBA" id="ARBA00022989"/>
    </source>
</evidence>
<dbReference type="RefSeq" id="XP_024665788.1">
    <property type="nucleotide sequence ID" value="XM_024810020.1"/>
</dbReference>
<evidence type="ECO:0000313" key="12">
    <source>
        <dbReference type="EMBL" id="PRT55843.1"/>
    </source>
</evidence>
<dbReference type="SUPFAM" id="SSF50998">
    <property type="entry name" value="Quinoprotein alcohol dehydrogenase-like"/>
    <property type="match status" value="1"/>
</dbReference>
<accession>A0A2T0FLH3</accession>
<organism evidence="12 13">
    <name type="scientific">Wickerhamiella sorbophila</name>
    <dbReference type="NCBI Taxonomy" id="45607"/>
    <lineage>
        <taxon>Eukaryota</taxon>
        <taxon>Fungi</taxon>
        <taxon>Dikarya</taxon>
        <taxon>Ascomycota</taxon>
        <taxon>Saccharomycotina</taxon>
        <taxon>Dipodascomycetes</taxon>
        <taxon>Dipodascales</taxon>
        <taxon>Trichomonascaceae</taxon>
        <taxon>Wickerhamiella</taxon>
    </lineage>
</organism>
<reference evidence="12 13" key="1">
    <citation type="submission" date="2017-04" db="EMBL/GenBank/DDBJ databases">
        <title>Genome sequencing of [Candida] sorbophila.</title>
        <authorList>
            <person name="Ahn J.O."/>
        </authorList>
    </citation>
    <scope>NUCLEOTIDE SEQUENCE [LARGE SCALE GENOMIC DNA]</scope>
    <source>
        <strain evidence="12 13">DS02</strain>
    </source>
</reference>
<dbReference type="InterPro" id="IPR015943">
    <property type="entry name" value="WD40/YVTN_repeat-like_dom_sf"/>
</dbReference>
<dbReference type="InterPro" id="IPR011047">
    <property type="entry name" value="Quinoprotein_ADH-like_sf"/>
</dbReference>
<evidence type="ECO:0000256" key="2">
    <source>
        <dbReference type="ARBA" id="ARBA00022574"/>
    </source>
</evidence>